<evidence type="ECO:0000256" key="5">
    <source>
        <dbReference type="ARBA" id="ARBA00023136"/>
    </source>
</evidence>
<evidence type="ECO:0000256" key="6">
    <source>
        <dbReference type="SAM" id="Phobius"/>
    </source>
</evidence>
<dbReference type="PANTHER" id="PTHR43791">
    <property type="entry name" value="PERMEASE-RELATED"/>
    <property type="match status" value="1"/>
</dbReference>
<feature type="transmembrane region" description="Helical" evidence="6">
    <location>
        <begin position="214"/>
        <end position="234"/>
    </location>
</feature>
<feature type="transmembrane region" description="Helical" evidence="6">
    <location>
        <begin position="315"/>
        <end position="339"/>
    </location>
</feature>
<dbReference type="InterPro" id="IPR020846">
    <property type="entry name" value="MFS_dom"/>
</dbReference>
<dbReference type="Proteomes" id="UP000230002">
    <property type="component" value="Unassembled WGS sequence"/>
</dbReference>
<evidence type="ECO:0000259" key="7">
    <source>
        <dbReference type="PROSITE" id="PS50850"/>
    </source>
</evidence>
<feature type="transmembrane region" description="Helical" evidence="6">
    <location>
        <begin position="52"/>
        <end position="70"/>
    </location>
</feature>
<proteinExistence type="predicted"/>
<comment type="caution">
    <text evidence="8">The sequence shown here is derived from an EMBL/GenBank/DDBJ whole genome shotgun (WGS) entry which is preliminary data.</text>
</comment>
<dbReference type="InterPro" id="IPR036259">
    <property type="entry name" value="MFS_trans_sf"/>
</dbReference>
<dbReference type="InterPro" id="IPR011701">
    <property type="entry name" value="MFS"/>
</dbReference>
<evidence type="ECO:0000313" key="8">
    <source>
        <dbReference type="EMBL" id="PIL23406.1"/>
    </source>
</evidence>
<comment type="subcellular location">
    <subcellularLocation>
        <location evidence="1">Membrane</location>
        <topology evidence="1">Multi-pass membrane protein</topology>
    </subcellularLocation>
</comment>
<dbReference type="STRING" id="1077348.A0A2G8RPH7"/>
<dbReference type="EMBL" id="AYKW01000068">
    <property type="protein sequence ID" value="PIL23406.1"/>
    <property type="molecule type" value="Genomic_DNA"/>
</dbReference>
<accession>A0A2G8RPH7</accession>
<gene>
    <name evidence="8" type="ORF">GSI_14717</name>
</gene>
<feature type="transmembrane region" description="Helical" evidence="6">
    <location>
        <begin position="280"/>
        <end position="303"/>
    </location>
</feature>
<feature type="domain" description="Major facilitator superfamily (MFS) profile" evidence="7">
    <location>
        <begin position="52"/>
        <end position="467"/>
    </location>
</feature>
<dbReference type="PROSITE" id="PS50850">
    <property type="entry name" value="MFS"/>
    <property type="match status" value="1"/>
</dbReference>
<dbReference type="AlphaFoldDB" id="A0A2G8RPH7"/>
<dbReference type="Gene3D" id="1.20.1250.20">
    <property type="entry name" value="MFS general substrate transporter like domains"/>
    <property type="match status" value="2"/>
</dbReference>
<protein>
    <submittedName>
        <fullName evidence="8">MFS general substrate transporter</fullName>
    </submittedName>
</protein>
<evidence type="ECO:0000256" key="4">
    <source>
        <dbReference type="ARBA" id="ARBA00022989"/>
    </source>
</evidence>
<feature type="transmembrane region" description="Helical" evidence="6">
    <location>
        <begin position="182"/>
        <end position="202"/>
    </location>
</feature>
<dbReference type="Pfam" id="PF07690">
    <property type="entry name" value="MFS_1"/>
    <property type="match status" value="1"/>
</dbReference>
<feature type="transmembrane region" description="Helical" evidence="6">
    <location>
        <begin position="407"/>
        <end position="427"/>
    </location>
</feature>
<feature type="transmembrane region" description="Helical" evidence="6">
    <location>
        <begin position="90"/>
        <end position="112"/>
    </location>
</feature>
<dbReference type="FunFam" id="1.20.1250.20:FF:000013">
    <property type="entry name" value="MFS general substrate transporter"/>
    <property type="match status" value="1"/>
</dbReference>
<dbReference type="FunFam" id="1.20.1250.20:FF:000018">
    <property type="entry name" value="MFS transporter permease"/>
    <property type="match status" value="1"/>
</dbReference>
<dbReference type="OrthoDB" id="2985014at2759"/>
<keyword evidence="5 6" id="KW-0472">Membrane</keyword>
<keyword evidence="9" id="KW-1185">Reference proteome</keyword>
<feature type="transmembrane region" description="Helical" evidence="6">
    <location>
        <begin position="147"/>
        <end position="170"/>
    </location>
</feature>
<evidence type="ECO:0000256" key="3">
    <source>
        <dbReference type="ARBA" id="ARBA00022692"/>
    </source>
</evidence>
<feature type="transmembrane region" description="Helical" evidence="6">
    <location>
        <begin position="346"/>
        <end position="366"/>
    </location>
</feature>
<evidence type="ECO:0000313" key="9">
    <source>
        <dbReference type="Proteomes" id="UP000230002"/>
    </source>
</evidence>
<evidence type="ECO:0000256" key="1">
    <source>
        <dbReference type="ARBA" id="ARBA00004141"/>
    </source>
</evidence>
<name>A0A2G8RPH7_9APHY</name>
<reference evidence="8 9" key="1">
    <citation type="journal article" date="2015" name="Sci. Rep.">
        <title>Chromosome-level genome map provides insights into diverse defense mechanisms in the medicinal fungus Ganoderma sinense.</title>
        <authorList>
            <person name="Zhu Y."/>
            <person name="Xu J."/>
            <person name="Sun C."/>
            <person name="Zhou S."/>
            <person name="Xu H."/>
            <person name="Nelson D.R."/>
            <person name="Qian J."/>
            <person name="Song J."/>
            <person name="Luo H."/>
            <person name="Xiang L."/>
            <person name="Li Y."/>
            <person name="Xu Z."/>
            <person name="Ji A."/>
            <person name="Wang L."/>
            <person name="Lu S."/>
            <person name="Hayward A."/>
            <person name="Sun W."/>
            <person name="Li X."/>
            <person name="Schwartz D.C."/>
            <person name="Wang Y."/>
            <person name="Chen S."/>
        </authorList>
    </citation>
    <scope>NUCLEOTIDE SEQUENCE [LARGE SCALE GENOMIC DNA]</scope>
    <source>
        <strain evidence="8 9">ZZ0214-1</strain>
    </source>
</reference>
<dbReference type="GO" id="GO:0022857">
    <property type="term" value="F:transmembrane transporter activity"/>
    <property type="evidence" value="ECO:0007669"/>
    <property type="project" value="InterPro"/>
</dbReference>
<feature type="transmembrane region" description="Helical" evidence="6">
    <location>
        <begin position="372"/>
        <end position="395"/>
    </location>
</feature>
<keyword evidence="2" id="KW-0813">Transport</keyword>
<keyword evidence="3 6" id="KW-0812">Transmembrane</keyword>
<feature type="transmembrane region" description="Helical" evidence="6">
    <location>
        <begin position="121"/>
        <end position="141"/>
    </location>
</feature>
<organism evidence="8 9">
    <name type="scientific">Ganoderma sinense ZZ0214-1</name>
    <dbReference type="NCBI Taxonomy" id="1077348"/>
    <lineage>
        <taxon>Eukaryota</taxon>
        <taxon>Fungi</taxon>
        <taxon>Dikarya</taxon>
        <taxon>Basidiomycota</taxon>
        <taxon>Agaricomycotina</taxon>
        <taxon>Agaricomycetes</taxon>
        <taxon>Polyporales</taxon>
        <taxon>Polyporaceae</taxon>
        <taxon>Ganoderma</taxon>
    </lineage>
</organism>
<sequence length="496" mass="54085">MTGGEIHPNVAKVDEKAQVEDVVVDVLAGAPVGALASKEEERRLVRKLDRRILPMLAIMYLFAALDRTNLGNARLQGLPEDILHGDPTGVLFDWANSAFYFSYVTFQVPALLTSKLYPPRVWMGCVVIGWGLSSTLMASAFDFSGLIVARLALGVFEAGFSPAFPLYLSLFYTREEIGLRMAAWFMFSAVAGACGGLIAFGVQHAHAALANWRLLFLIEGIPSILLGVLALVVLPNRPEETMVLTEREREIAVERMNRGSKADVGRMLQRKHIPIAFQDWKLYAAGILYFSGNCALAGIQAFLPTIIASFGFTDAIAQILTVPPYAVAVVILCSTMYISDRLQRRGIFLACASSLGGFGYILLLAFPSNDHVRYFATFCTCSGTFATIALILTWFSHNLGSETKKAAGMPLYMSIGHCGSILGSHLFPKTDAPHYIRGFAVTCGLQFLSVLVAGGLVLYYTAENRKRNERYGKPAPGAPVDVSQLADRAPGFRYTP</sequence>
<dbReference type="GO" id="GO:0016020">
    <property type="term" value="C:membrane"/>
    <property type="evidence" value="ECO:0007669"/>
    <property type="project" value="UniProtKB-SubCell"/>
</dbReference>
<feature type="transmembrane region" description="Helical" evidence="6">
    <location>
        <begin position="439"/>
        <end position="460"/>
    </location>
</feature>
<dbReference type="SUPFAM" id="SSF103473">
    <property type="entry name" value="MFS general substrate transporter"/>
    <property type="match status" value="1"/>
</dbReference>
<dbReference type="PANTHER" id="PTHR43791:SF36">
    <property type="entry name" value="TRANSPORTER, PUTATIVE (AFU_ORTHOLOGUE AFUA_6G08340)-RELATED"/>
    <property type="match status" value="1"/>
</dbReference>
<keyword evidence="4 6" id="KW-1133">Transmembrane helix</keyword>
<evidence type="ECO:0000256" key="2">
    <source>
        <dbReference type="ARBA" id="ARBA00022448"/>
    </source>
</evidence>